<dbReference type="EMBL" id="LKCW01000366">
    <property type="protein sequence ID" value="KPM34270.1"/>
    <property type="molecule type" value="Genomic_DNA"/>
</dbReference>
<organism evidence="1 2">
    <name type="scientific">Neonectria ditissima</name>
    <dbReference type="NCBI Taxonomy" id="78410"/>
    <lineage>
        <taxon>Eukaryota</taxon>
        <taxon>Fungi</taxon>
        <taxon>Dikarya</taxon>
        <taxon>Ascomycota</taxon>
        <taxon>Pezizomycotina</taxon>
        <taxon>Sordariomycetes</taxon>
        <taxon>Hypocreomycetidae</taxon>
        <taxon>Hypocreales</taxon>
        <taxon>Nectriaceae</taxon>
        <taxon>Neonectria</taxon>
    </lineage>
</organism>
<accession>A0A0P7B3M2</accession>
<name>A0A0P7B3M2_9HYPO</name>
<evidence type="ECO:0000313" key="1">
    <source>
        <dbReference type="EMBL" id="KPM34270.1"/>
    </source>
</evidence>
<dbReference type="STRING" id="78410.A0A0P7B3M2"/>
<proteinExistence type="predicted"/>
<evidence type="ECO:0008006" key="3">
    <source>
        <dbReference type="Google" id="ProtNLM"/>
    </source>
</evidence>
<comment type="caution">
    <text evidence="1">The sequence shown here is derived from an EMBL/GenBank/DDBJ whole genome shotgun (WGS) entry which is preliminary data.</text>
</comment>
<sequence>MANQNSFIPAAPMTEQERSAGIAHFRNQLWEARSSIEFVTKFLLGLSHGSACRVSPRSEWLGERFNVGVIVEVKERVIGAFRKVLFKCAVPAALGEDENPGSVEEKIRVDVGSYVYLKVHCPEIPVPRMHGFGFPNGHSFTEITETSTIERLSDRFGAVVDKLVSGALDGKLLAPFAPADCVYNLPFGFVIVDHIGPNEGRALSETWYLEAANLDLQRNLHGGIARMMLTLASLPQGKIGSYRYNDDSTVTLTSRPSLCVQAILEAEGTDRVMSLVDTHTDTPTFISDMIELQDRYVDAQTSDPNDGPSYGDDNDVMGAIRSVAHIFTTRELPNGPFCLQLPELDLNHVFVDSNWNITSIVDTEWMASLPMEMLEEPHWVTGSLAGSFHGNYTVTEARRMFMSVFAQCELFLGTRIGVSATRVMNRMSESRGICLYNTLMSPERSLDGSLVGILNPESSSSIATSQLYGANMSWVRDARAIEEMQVIDRQVYTHNATCMLNDLVTQAIQRGGFSNPPN</sequence>
<dbReference type="AlphaFoldDB" id="A0A0P7B3M2"/>
<gene>
    <name evidence="1" type="ORF">AK830_g12304</name>
</gene>
<keyword evidence="2" id="KW-1185">Reference proteome</keyword>
<dbReference type="OrthoDB" id="3645574at2759"/>
<protein>
    <recommendedName>
        <fullName evidence="3">Aminoglycoside phosphotransferase domain-containing protein</fullName>
    </recommendedName>
</protein>
<reference evidence="1 2" key="1">
    <citation type="submission" date="2015-09" db="EMBL/GenBank/DDBJ databases">
        <title>Draft genome of a European isolate of the apple canker pathogen Neonectria ditissima.</title>
        <authorList>
            <person name="Gomez-Cortecero A."/>
            <person name="Harrison R.J."/>
            <person name="Armitage A.D."/>
        </authorList>
    </citation>
    <scope>NUCLEOTIDE SEQUENCE [LARGE SCALE GENOMIC DNA]</scope>
    <source>
        <strain evidence="1 2">R09/05</strain>
    </source>
</reference>
<evidence type="ECO:0000313" key="2">
    <source>
        <dbReference type="Proteomes" id="UP000050424"/>
    </source>
</evidence>
<dbReference type="Proteomes" id="UP000050424">
    <property type="component" value="Unassembled WGS sequence"/>
</dbReference>